<protein>
    <submittedName>
        <fullName evidence="8">Efflux RND transporter periplasmic adaptor subunit</fullName>
    </submittedName>
</protein>
<keyword evidence="9" id="KW-1185">Reference proteome</keyword>
<dbReference type="SUPFAM" id="SSF111369">
    <property type="entry name" value="HlyD-like secretion proteins"/>
    <property type="match status" value="1"/>
</dbReference>
<dbReference type="FunFam" id="2.40.30.170:FF:000010">
    <property type="entry name" value="Efflux RND transporter periplasmic adaptor subunit"/>
    <property type="match status" value="1"/>
</dbReference>
<dbReference type="GO" id="GO:0030313">
    <property type="term" value="C:cell envelope"/>
    <property type="evidence" value="ECO:0007669"/>
    <property type="project" value="TreeGrafter"/>
</dbReference>
<evidence type="ECO:0000313" key="8">
    <source>
        <dbReference type="EMBL" id="QDH24924.1"/>
    </source>
</evidence>
<accession>A0A4Y6V6C5</accession>
<keyword evidence="2" id="KW-0813">Transport</keyword>
<comment type="similarity">
    <text evidence="1">Belongs to the membrane fusion protein (MFP) (TC 8.A.1) family.</text>
</comment>
<dbReference type="AlphaFoldDB" id="A0A4Y6V6C5"/>
<dbReference type="Proteomes" id="UP000317214">
    <property type="component" value="Chromosome"/>
</dbReference>
<dbReference type="GO" id="GO:0022857">
    <property type="term" value="F:transmembrane transporter activity"/>
    <property type="evidence" value="ECO:0007669"/>
    <property type="project" value="InterPro"/>
</dbReference>
<dbReference type="GO" id="GO:0016020">
    <property type="term" value="C:membrane"/>
    <property type="evidence" value="ECO:0007669"/>
    <property type="project" value="InterPro"/>
</dbReference>
<feature type="domain" description="CzcB-like C-terminal circularly permuted SH3-like" evidence="7">
    <location>
        <begin position="318"/>
        <end position="375"/>
    </location>
</feature>
<dbReference type="InterPro" id="IPR051909">
    <property type="entry name" value="MFP_Cation_Efflux"/>
</dbReference>
<evidence type="ECO:0000256" key="4">
    <source>
        <dbReference type="SAM" id="Phobius"/>
    </source>
</evidence>
<evidence type="ECO:0000256" key="3">
    <source>
        <dbReference type="SAM" id="Coils"/>
    </source>
</evidence>
<feature type="coiled-coil region" evidence="3">
    <location>
        <begin position="160"/>
        <end position="190"/>
    </location>
</feature>
<dbReference type="GO" id="GO:0060003">
    <property type="term" value="P:copper ion export"/>
    <property type="evidence" value="ECO:0007669"/>
    <property type="project" value="TreeGrafter"/>
</dbReference>
<dbReference type="Pfam" id="PF25973">
    <property type="entry name" value="BSH_CzcB"/>
    <property type="match status" value="1"/>
</dbReference>
<dbReference type="InterPro" id="IPR058792">
    <property type="entry name" value="Beta-barrel_RND_2"/>
</dbReference>
<keyword evidence="4" id="KW-0812">Transmembrane</keyword>
<dbReference type="PANTHER" id="PTHR30097:SF4">
    <property type="entry name" value="SLR6042 PROTEIN"/>
    <property type="match status" value="1"/>
</dbReference>
<keyword evidence="4" id="KW-1133">Transmembrane helix</keyword>
<dbReference type="Pfam" id="PF25954">
    <property type="entry name" value="Beta-barrel_RND_2"/>
    <property type="match status" value="1"/>
</dbReference>
<evidence type="ECO:0000259" key="5">
    <source>
        <dbReference type="Pfam" id="PF25954"/>
    </source>
</evidence>
<feature type="domain" description="CusB-like beta-barrel" evidence="5">
    <location>
        <begin position="235"/>
        <end position="310"/>
    </location>
</feature>
<evidence type="ECO:0000259" key="7">
    <source>
        <dbReference type="Pfam" id="PF25975"/>
    </source>
</evidence>
<dbReference type="PANTHER" id="PTHR30097">
    <property type="entry name" value="CATION EFFLUX SYSTEM PROTEIN CUSB"/>
    <property type="match status" value="1"/>
</dbReference>
<dbReference type="EMBL" id="CP032485">
    <property type="protein sequence ID" value="QDH24924.1"/>
    <property type="molecule type" value="Genomic_DNA"/>
</dbReference>
<organism evidence="8 9">
    <name type="scientific">Neokomagataea tanensis</name>
    <dbReference type="NCBI Taxonomy" id="661191"/>
    <lineage>
        <taxon>Bacteria</taxon>
        <taxon>Pseudomonadati</taxon>
        <taxon>Pseudomonadota</taxon>
        <taxon>Alphaproteobacteria</taxon>
        <taxon>Acetobacterales</taxon>
        <taxon>Acetobacteraceae</taxon>
        <taxon>Neokomagataea</taxon>
    </lineage>
</organism>
<evidence type="ECO:0000256" key="2">
    <source>
        <dbReference type="ARBA" id="ARBA00022448"/>
    </source>
</evidence>
<dbReference type="Pfam" id="PF25975">
    <property type="entry name" value="CzcB_C"/>
    <property type="match status" value="1"/>
</dbReference>
<dbReference type="Gene3D" id="2.40.30.170">
    <property type="match status" value="1"/>
</dbReference>
<dbReference type="InterPro" id="IPR006143">
    <property type="entry name" value="RND_pump_MFP"/>
</dbReference>
<feature type="domain" description="CzcB-like barrel-sandwich hybrid" evidence="6">
    <location>
        <begin position="89"/>
        <end position="226"/>
    </location>
</feature>
<dbReference type="Gene3D" id="2.40.50.100">
    <property type="match status" value="1"/>
</dbReference>
<proteinExistence type="inferred from homology"/>
<dbReference type="GO" id="GO:0015679">
    <property type="term" value="P:plasma membrane copper ion transport"/>
    <property type="evidence" value="ECO:0007669"/>
    <property type="project" value="TreeGrafter"/>
</dbReference>
<evidence type="ECO:0000313" key="9">
    <source>
        <dbReference type="Proteomes" id="UP000317214"/>
    </source>
</evidence>
<sequence length="380" mass="40225">MRGSRGGTLVKCLMCLALLIVGYLIGHRSVSPSYKTDLEPAMFTVDHGALVVRSQSPLRKRLVVAAVTQADDVAHLSVPAQVMVPPDKQVNVLSPATGLITQVLVQLGQRVTRGQVLATIAAGDLAQAWADDRRAKAALDFTRRAFERARAVQAAGGNAVKDLQSAHNDLEQAEAEAARAAQRVQTLTSRPDYAAQGLVALIAPVDGFVASTKMAPGQNVTDATAVQMTLVDSSTVWVAASVPEGHIAALTNGGKISAAFPALPGKRCEGDILTRDPALMPDTRRLNLYVSCLNADGQLRPGMFANAEIAVHEAGALMIPKTALLMNNDQVSVFVQTAPDTFRRRYLSISYDEGDNVRVLSGLSAGEQIVSSGAILLNDD</sequence>
<dbReference type="RefSeq" id="WP_141492770.1">
    <property type="nucleotide sequence ID" value="NZ_CP032485.1"/>
</dbReference>
<feature type="transmembrane region" description="Helical" evidence="4">
    <location>
        <begin position="7"/>
        <end position="26"/>
    </location>
</feature>
<dbReference type="InterPro" id="IPR058649">
    <property type="entry name" value="CzcB_C"/>
</dbReference>
<dbReference type="OrthoDB" id="9806939at2"/>
<dbReference type="Gene3D" id="1.10.287.470">
    <property type="entry name" value="Helix hairpin bin"/>
    <property type="match status" value="1"/>
</dbReference>
<name>A0A4Y6V6C5_9PROT</name>
<dbReference type="InterPro" id="IPR058647">
    <property type="entry name" value="BSH_CzcB-like"/>
</dbReference>
<keyword evidence="4" id="KW-0472">Membrane</keyword>
<evidence type="ECO:0000256" key="1">
    <source>
        <dbReference type="ARBA" id="ARBA00009477"/>
    </source>
</evidence>
<reference evidence="8 9" key="1">
    <citation type="submission" date="2018-09" db="EMBL/GenBank/DDBJ databases">
        <title>The complete genome sequence of Neokomagataea tanensis NBRC 106556(T).</title>
        <authorList>
            <person name="Chua K.-O."/>
            <person name="See-Too W.-S."/>
            <person name="Hong K.-W."/>
            <person name="Yin W.-F."/>
            <person name="Chan K.-G."/>
        </authorList>
    </citation>
    <scope>NUCLEOTIDE SEQUENCE [LARGE SCALE GENOMIC DNA]</scope>
    <source>
        <strain evidence="9">AH13 \ NBRC 106556</strain>
    </source>
</reference>
<evidence type="ECO:0000259" key="6">
    <source>
        <dbReference type="Pfam" id="PF25973"/>
    </source>
</evidence>
<dbReference type="NCBIfam" id="TIGR01730">
    <property type="entry name" value="RND_mfp"/>
    <property type="match status" value="1"/>
</dbReference>
<dbReference type="Gene3D" id="2.40.420.20">
    <property type="match status" value="1"/>
</dbReference>
<gene>
    <name evidence="8" type="ORF">D5366_06535</name>
</gene>
<dbReference type="KEGG" id="ntn:D5366_06535"/>
<keyword evidence="3" id="KW-0175">Coiled coil</keyword>